<dbReference type="InterPro" id="IPR051401">
    <property type="entry name" value="GtrA_CellWall_Glycosyl"/>
</dbReference>
<evidence type="ECO:0000256" key="4">
    <source>
        <dbReference type="ARBA" id="ARBA00022989"/>
    </source>
</evidence>
<name>A0A1Q2KZ23_9BACL</name>
<evidence type="ECO:0000256" key="6">
    <source>
        <dbReference type="SAM" id="MobiDB-lite"/>
    </source>
</evidence>
<feature type="transmembrane region" description="Helical" evidence="7">
    <location>
        <begin position="45"/>
        <end position="64"/>
    </location>
</feature>
<evidence type="ECO:0000256" key="1">
    <source>
        <dbReference type="ARBA" id="ARBA00004141"/>
    </source>
</evidence>
<dbReference type="GO" id="GO:0005886">
    <property type="term" value="C:plasma membrane"/>
    <property type="evidence" value="ECO:0007669"/>
    <property type="project" value="TreeGrafter"/>
</dbReference>
<comment type="similarity">
    <text evidence="2">Belongs to the GtrA family.</text>
</comment>
<organism evidence="9 10">
    <name type="scientific">Planococcus lenghuensis</name>
    <dbReference type="NCBI Taxonomy" id="2213202"/>
    <lineage>
        <taxon>Bacteria</taxon>
        <taxon>Bacillati</taxon>
        <taxon>Bacillota</taxon>
        <taxon>Bacilli</taxon>
        <taxon>Bacillales</taxon>
        <taxon>Caryophanaceae</taxon>
        <taxon>Planococcus</taxon>
    </lineage>
</organism>
<evidence type="ECO:0000313" key="10">
    <source>
        <dbReference type="Proteomes" id="UP000188184"/>
    </source>
</evidence>
<evidence type="ECO:0000256" key="2">
    <source>
        <dbReference type="ARBA" id="ARBA00009399"/>
    </source>
</evidence>
<comment type="subcellular location">
    <subcellularLocation>
        <location evidence="1">Membrane</location>
        <topology evidence="1">Multi-pass membrane protein</topology>
    </subcellularLocation>
</comment>
<dbReference type="AlphaFoldDB" id="A0A1Q2KZ23"/>
<accession>A0A1Q2KZ23</accession>
<feature type="domain" description="GtrA/DPMS transmembrane" evidence="8">
    <location>
        <begin position="17"/>
        <end position="106"/>
    </location>
</feature>
<keyword evidence="5 7" id="KW-0472">Membrane</keyword>
<dbReference type="GO" id="GO:0000271">
    <property type="term" value="P:polysaccharide biosynthetic process"/>
    <property type="evidence" value="ECO:0007669"/>
    <property type="project" value="InterPro"/>
</dbReference>
<dbReference type="PANTHER" id="PTHR38459:SF1">
    <property type="entry name" value="PROPHAGE BACTOPRENOL-LINKED GLUCOSE TRANSLOCASE HOMOLOG"/>
    <property type="match status" value="1"/>
</dbReference>
<gene>
    <name evidence="9" type="ORF">B0X71_10085</name>
</gene>
<dbReference type="PANTHER" id="PTHR38459">
    <property type="entry name" value="PROPHAGE BACTOPRENOL-LINKED GLUCOSE TRANSLOCASE HOMOLOG"/>
    <property type="match status" value="1"/>
</dbReference>
<dbReference type="InterPro" id="IPR007267">
    <property type="entry name" value="GtrA_DPMS_TM"/>
</dbReference>
<feature type="transmembrane region" description="Helical" evidence="7">
    <location>
        <begin position="123"/>
        <end position="141"/>
    </location>
</feature>
<feature type="transmembrane region" description="Helical" evidence="7">
    <location>
        <begin position="80"/>
        <end position="103"/>
    </location>
</feature>
<reference evidence="9 10" key="1">
    <citation type="submission" date="2017-02" db="EMBL/GenBank/DDBJ databases">
        <title>The complete genomic sequence of a novel cold adapted crude oil-degrading bacterium Planococcus qaidamina Y42.</title>
        <authorList>
            <person name="Yang R."/>
        </authorList>
    </citation>
    <scope>NUCLEOTIDE SEQUENCE [LARGE SCALE GENOMIC DNA]</scope>
    <source>
        <strain evidence="9 10">Y42</strain>
    </source>
</reference>
<dbReference type="Proteomes" id="UP000188184">
    <property type="component" value="Chromosome"/>
</dbReference>
<dbReference type="Pfam" id="PF04138">
    <property type="entry name" value="GtrA_DPMS_TM"/>
    <property type="match status" value="1"/>
</dbReference>
<feature type="region of interest" description="Disordered" evidence="6">
    <location>
        <begin position="148"/>
        <end position="170"/>
    </location>
</feature>
<evidence type="ECO:0000259" key="8">
    <source>
        <dbReference type="Pfam" id="PF04138"/>
    </source>
</evidence>
<dbReference type="KEGG" id="pmar:B0X71_10085"/>
<evidence type="ECO:0000256" key="5">
    <source>
        <dbReference type="ARBA" id="ARBA00023136"/>
    </source>
</evidence>
<dbReference type="OrthoDB" id="9812049at2"/>
<dbReference type="EMBL" id="CP019640">
    <property type="protein sequence ID" value="AQQ53386.1"/>
    <property type="molecule type" value="Genomic_DNA"/>
</dbReference>
<proteinExistence type="inferred from homology"/>
<keyword evidence="4 7" id="KW-1133">Transmembrane helix</keyword>
<evidence type="ECO:0000256" key="3">
    <source>
        <dbReference type="ARBA" id="ARBA00022692"/>
    </source>
</evidence>
<protein>
    <recommendedName>
        <fullName evidence="8">GtrA/DPMS transmembrane domain-containing protein</fullName>
    </recommendedName>
</protein>
<sequence length="170" mass="19105">MSFFRRNKQGLLQFANYGLIGILCAGLDLLVLNALLIFFPTTDPFLLALFNTIAYTAAVSNSYYWNAKYTFKVKKSRKQLIPYIGQAAVSLLISNLVFLAGLWALGRLSWFPGWIDTNIAKGLSMYASFQASFFFNKYLVFRTAAQKPTETGAAPGTQGWKKSKRNEDDQ</sequence>
<evidence type="ECO:0000256" key="7">
    <source>
        <dbReference type="SAM" id="Phobius"/>
    </source>
</evidence>
<dbReference type="RefSeq" id="WP_077589281.1">
    <property type="nucleotide sequence ID" value="NZ_CP019640.1"/>
</dbReference>
<feature type="transmembrane region" description="Helical" evidence="7">
    <location>
        <begin position="14"/>
        <end position="39"/>
    </location>
</feature>
<keyword evidence="3 7" id="KW-0812">Transmembrane</keyword>
<evidence type="ECO:0000313" key="9">
    <source>
        <dbReference type="EMBL" id="AQQ53386.1"/>
    </source>
</evidence>
<keyword evidence="10" id="KW-1185">Reference proteome</keyword>